<organism evidence="9 10">
    <name type="scientific">Candidatus Segetimicrobium genomatis</name>
    <dbReference type="NCBI Taxonomy" id="2569760"/>
    <lineage>
        <taxon>Bacteria</taxon>
        <taxon>Bacillati</taxon>
        <taxon>Candidatus Sysuimicrobiota</taxon>
        <taxon>Candidatus Sysuimicrobiia</taxon>
        <taxon>Candidatus Sysuimicrobiales</taxon>
        <taxon>Candidatus Segetimicrobiaceae</taxon>
        <taxon>Candidatus Segetimicrobium</taxon>
    </lineage>
</organism>
<dbReference type="GO" id="GO:0006071">
    <property type="term" value="P:glycerol metabolic process"/>
    <property type="evidence" value="ECO:0007669"/>
    <property type="project" value="UniProtKB-KW"/>
</dbReference>
<evidence type="ECO:0000256" key="6">
    <source>
        <dbReference type="ARBA" id="ARBA00023002"/>
    </source>
</evidence>
<dbReference type="GO" id="GO:0004368">
    <property type="term" value="F:glycerol-3-phosphate dehydrogenase (quinone) activity"/>
    <property type="evidence" value="ECO:0007669"/>
    <property type="project" value="InterPro"/>
</dbReference>
<evidence type="ECO:0000259" key="7">
    <source>
        <dbReference type="Pfam" id="PF01266"/>
    </source>
</evidence>
<comment type="caution">
    <text evidence="9">The sequence shown here is derived from an EMBL/GenBank/DDBJ whole genome shotgun (WGS) entry which is preliminary data.</text>
</comment>
<protein>
    <submittedName>
        <fullName evidence="9">Glycerol-3-phosphate dehydrogenase/oxidase</fullName>
    </submittedName>
</protein>
<dbReference type="InterPro" id="IPR031656">
    <property type="entry name" value="DAO_C"/>
</dbReference>
<name>A0A537KAK9_9BACT</name>
<proteinExistence type="inferred from homology"/>
<dbReference type="SUPFAM" id="SSF51905">
    <property type="entry name" value="FAD/NAD(P)-binding domain"/>
    <property type="match status" value="1"/>
</dbReference>
<dbReference type="PANTHER" id="PTHR11985">
    <property type="entry name" value="GLYCEROL-3-PHOSPHATE DEHYDROGENASE"/>
    <property type="match status" value="1"/>
</dbReference>
<evidence type="ECO:0000256" key="5">
    <source>
        <dbReference type="ARBA" id="ARBA00022827"/>
    </source>
</evidence>
<dbReference type="Gene3D" id="3.30.9.10">
    <property type="entry name" value="D-Amino Acid Oxidase, subunit A, domain 2"/>
    <property type="match status" value="1"/>
</dbReference>
<evidence type="ECO:0000313" key="9">
    <source>
        <dbReference type="EMBL" id="TMI92805.1"/>
    </source>
</evidence>
<keyword evidence="4" id="KW-0319">Glycerol metabolism</keyword>
<keyword evidence="6" id="KW-0560">Oxidoreductase</keyword>
<dbReference type="InterPro" id="IPR038299">
    <property type="entry name" value="DAO_C_sf"/>
</dbReference>
<reference evidence="9 10" key="1">
    <citation type="journal article" date="2019" name="Nat. Microbiol.">
        <title>Mediterranean grassland soil C-N compound turnover is dependent on rainfall and depth, and is mediated by genomically divergent microorganisms.</title>
        <authorList>
            <person name="Diamond S."/>
            <person name="Andeer P.F."/>
            <person name="Li Z."/>
            <person name="Crits-Christoph A."/>
            <person name="Burstein D."/>
            <person name="Anantharaman K."/>
            <person name="Lane K.R."/>
            <person name="Thomas B.C."/>
            <person name="Pan C."/>
            <person name="Northen T.R."/>
            <person name="Banfield J.F."/>
        </authorList>
    </citation>
    <scope>NUCLEOTIDE SEQUENCE [LARGE SCALE GENOMIC DNA]</scope>
    <source>
        <strain evidence="9">NP_3</strain>
    </source>
</reference>
<dbReference type="Proteomes" id="UP000318509">
    <property type="component" value="Unassembled WGS sequence"/>
</dbReference>
<dbReference type="Pfam" id="PF01266">
    <property type="entry name" value="DAO"/>
    <property type="match status" value="1"/>
</dbReference>
<comment type="similarity">
    <text evidence="2">Belongs to the FAD-dependent glycerol-3-phosphate dehydrogenase family.</text>
</comment>
<feature type="domain" description="Alpha-glycerophosphate oxidase C-terminal" evidence="8">
    <location>
        <begin position="405"/>
        <end position="526"/>
    </location>
</feature>
<dbReference type="Pfam" id="PF16901">
    <property type="entry name" value="DAO_C"/>
    <property type="match status" value="1"/>
</dbReference>
<dbReference type="PROSITE" id="PS00978">
    <property type="entry name" value="FAD_G3PDH_2"/>
    <property type="match status" value="1"/>
</dbReference>
<keyword evidence="5" id="KW-0274">FAD</keyword>
<gene>
    <name evidence="9" type="ORF">E6H00_02155</name>
</gene>
<dbReference type="PANTHER" id="PTHR11985:SF35">
    <property type="entry name" value="ANAEROBIC GLYCEROL-3-PHOSPHATE DEHYDROGENASE SUBUNIT A"/>
    <property type="match status" value="1"/>
</dbReference>
<evidence type="ECO:0000256" key="4">
    <source>
        <dbReference type="ARBA" id="ARBA00022798"/>
    </source>
</evidence>
<feature type="domain" description="FAD dependent oxidoreductase" evidence="7">
    <location>
        <begin position="16"/>
        <end position="385"/>
    </location>
</feature>
<evidence type="ECO:0000256" key="1">
    <source>
        <dbReference type="ARBA" id="ARBA00001974"/>
    </source>
</evidence>
<dbReference type="PRINTS" id="PR01001">
    <property type="entry name" value="FADG3PDH"/>
</dbReference>
<dbReference type="GO" id="GO:0046168">
    <property type="term" value="P:glycerol-3-phosphate catabolic process"/>
    <property type="evidence" value="ECO:0007669"/>
    <property type="project" value="TreeGrafter"/>
</dbReference>
<dbReference type="InterPro" id="IPR036188">
    <property type="entry name" value="FAD/NAD-bd_sf"/>
</dbReference>
<dbReference type="InterPro" id="IPR000447">
    <property type="entry name" value="G3P_DH_FAD-dep"/>
</dbReference>
<evidence type="ECO:0000259" key="8">
    <source>
        <dbReference type="Pfam" id="PF16901"/>
    </source>
</evidence>
<dbReference type="Gene3D" id="3.50.50.60">
    <property type="entry name" value="FAD/NAD(P)-binding domain"/>
    <property type="match status" value="1"/>
</dbReference>
<evidence type="ECO:0000313" key="10">
    <source>
        <dbReference type="Proteomes" id="UP000318509"/>
    </source>
</evidence>
<dbReference type="EMBL" id="VBAK01000049">
    <property type="protein sequence ID" value="TMI92805.1"/>
    <property type="molecule type" value="Genomic_DNA"/>
</dbReference>
<dbReference type="Gene3D" id="1.10.8.870">
    <property type="entry name" value="Alpha-glycerophosphate oxidase, cap domain"/>
    <property type="match status" value="1"/>
</dbReference>
<evidence type="ECO:0000256" key="3">
    <source>
        <dbReference type="ARBA" id="ARBA00022630"/>
    </source>
</evidence>
<keyword evidence="3" id="KW-0285">Flavoprotein</keyword>
<sequence length="563" mass="60089">MVRSTHLARLRGGAFDVLVIGGGITGAGVVLEAAARGLSAALIERGDFAQGTSSWSTKLIHGGLRYLPMLDLAQVREGLEEQNFLLRNAPQLVRPLPFVLPLYRGATRPLGLRLPGPLRAALPLGLSLGLWTYDFLAGRRGGRRHRRLDTAAATALVPALRVDGLRRAFLYYDGLTDDARLTLTVLRTAAKRGAVVANYVEAVGVTAEAGRITGASLVDRRTGERFAVRAGMTINAAGLWAEDVARLAGPPPFRIRRAKGVHIVLSPARLRMRRAALVLPETDDGRVAFIIPWQGVLVVGTTDTEWNGPADDPDVTAGDVAYLLAHASRFLTLPLSTGDVVGAYAGLRPLISAGTVPSARLSRRHAVVRSAEGFYSIIGGKLTTYRRMAEDVINAATGRVGGMPSRTRTLPLDGSEGLDTALPALRARARGLGLPRSAFLHLLRTYGTEMSAVLDVVAERPRLGEPLNRGYPHIGAEVVVAVRDEMALGLADVLLRRTRLAHLLPRQGTEIAARVAALMGDELAWSVGTRAGQVDEYARSASRFAVSRLEAPAPAARGEGGEP</sequence>
<accession>A0A537KAK9</accession>
<evidence type="ECO:0000256" key="2">
    <source>
        <dbReference type="ARBA" id="ARBA00007330"/>
    </source>
</evidence>
<comment type="cofactor">
    <cofactor evidence="1">
        <name>FAD</name>
        <dbReference type="ChEBI" id="CHEBI:57692"/>
    </cofactor>
</comment>
<dbReference type="AlphaFoldDB" id="A0A537KAK9"/>
<dbReference type="InterPro" id="IPR006076">
    <property type="entry name" value="FAD-dep_OxRdtase"/>
</dbReference>